<feature type="region of interest" description="Disordered" evidence="4">
    <location>
        <begin position="1"/>
        <end position="24"/>
    </location>
</feature>
<dbReference type="PANTHER" id="PTHR30290">
    <property type="entry name" value="PERIPLASMIC BINDING COMPONENT OF ABC TRANSPORTER"/>
    <property type="match status" value="1"/>
</dbReference>
<dbReference type="GO" id="GO:1904680">
    <property type="term" value="F:peptide transmembrane transporter activity"/>
    <property type="evidence" value="ECO:0007669"/>
    <property type="project" value="TreeGrafter"/>
</dbReference>
<feature type="domain" description="Solute-binding protein family 5" evidence="5">
    <location>
        <begin position="152"/>
        <end position="517"/>
    </location>
</feature>
<dbReference type="Pfam" id="PF00496">
    <property type="entry name" value="SBP_bac_5"/>
    <property type="match status" value="1"/>
</dbReference>
<dbReference type="GO" id="GO:0043190">
    <property type="term" value="C:ATP-binding cassette (ABC) transporter complex"/>
    <property type="evidence" value="ECO:0007669"/>
    <property type="project" value="InterPro"/>
</dbReference>
<dbReference type="InterPro" id="IPR030678">
    <property type="entry name" value="Peptide/Ni-bd"/>
</dbReference>
<evidence type="ECO:0000256" key="2">
    <source>
        <dbReference type="ARBA" id="ARBA00022448"/>
    </source>
</evidence>
<name>A0A6J4UIF9_9BACT</name>
<protein>
    <recommendedName>
        <fullName evidence="5">Solute-binding protein family 5 domain-containing protein</fullName>
    </recommendedName>
</protein>
<dbReference type="GO" id="GO:0030288">
    <property type="term" value="C:outer membrane-bounded periplasmic space"/>
    <property type="evidence" value="ECO:0007669"/>
    <property type="project" value="UniProtKB-ARBA"/>
</dbReference>
<reference evidence="6" key="1">
    <citation type="submission" date="2020-02" db="EMBL/GenBank/DDBJ databases">
        <authorList>
            <person name="Meier V. D."/>
        </authorList>
    </citation>
    <scope>NUCLEOTIDE SEQUENCE</scope>
    <source>
        <strain evidence="6">AVDCRST_MAG19</strain>
    </source>
</reference>
<evidence type="ECO:0000313" key="6">
    <source>
        <dbReference type="EMBL" id="CAA9549694.1"/>
    </source>
</evidence>
<proteinExistence type="inferred from homology"/>
<sequence>MIDPAAGGPRATGRRAKTTPEARSVDDLVRARRAGRIGRRELIQRAALLGVAAPVLGVVLTATSDAAPGRVRPAVQYPPAEAATPITGATGTVPASGPTYPPGRPVDGGTVVIGMPREPDTLHPWLTQSLAGFDVLEGVMDGLLRYDAEQRLQPALAEDYAISDDGLTYTFRLRRDARFHNGDLFTADDFVAAWETKLDRAFGPTPTLGWDKIADVASPDDRTLVVTTEEPFAPFLSSVGVTFLCPASALTDGLDAFAETFGRTPVGTGPFRVAGWDTGSRIGLVRFDDYWGDGSRLDRVVFSVLPELDDRLEALAAGEVQLLGGAGALTADEVERALPIPGITILEHPTQSWQHLDLKQIGFLRETPVRQALDHATPKRRIVDELLRGRAVPAFADQAPGTWAHHPTLEPRPDDPDAAAALLDAAGLLVGGDGVRRRDGEPFAMELWGVDDDPLGRRIVELIAAEWNAIGVATTPRFGDAATLWGPMGYQFSDRMTACLYTWTNANDPDNTFYWNSSQIPSSPTAAGGNLPAFFHPYRFQAAIDALTSRAAAESDQETRRELYRQTQELLRREVPVIFLYWEQAFPAAAENLGGFWPSAFNQLLWNAHSWYLTEPDAGTPAATPVPPRPPATPTR</sequence>
<keyword evidence="3" id="KW-0732">Signal</keyword>
<comment type="similarity">
    <text evidence="1">Belongs to the bacterial solute-binding protein 5 family.</text>
</comment>
<evidence type="ECO:0000256" key="4">
    <source>
        <dbReference type="SAM" id="MobiDB-lite"/>
    </source>
</evidence>
<dbReference type="SUPFAM" id="SSF53850">
    <property type="entry name" value="Periplasmic binding protein-like II"/>
    <property type="match status" value="1"/>
</dbReference>
<dbReference type="EMBL" id="CADCWL010000031">
    <property type="protein sequence ID" value="CAA9549694.1"/>
    <property type="molecule type" value="Genomic_DNA"/>
</dbReference>
<dbReference type="InterPro" id="IPR039424">
    <property type="entry name" value="SBP_5"/>
</dbReference>
<accession>A0A6J4UIF9</accession>
<organism evidence="6">
    <name type="scientific">uncultured Thermomicrobiales bacterium</name>
    <dbReference type="NCBI Taxonomy" id="1645740"/>
    <lineage>
        <taxon>Bacteria</taxon>
        <taxon>Pseudomonadati</taxon>
        <taxon>Thermomicrobiota</taxon>
        <taxon>Thermomicrobia</taxon>
        <taxon>Thermomicrobiales</taxon>
        <taxon>environmental samples</taxon>
    </lineage>
</organism>
<dbReference type="GO" id="GO:0015833">
    <property type="term" value="P:peptide transport"/>
    <property type="evidence" value="ECO:0007669"/>
    <property type="project" value="TreeGrafter"/>
</dbReference>
<evidence type="ECO:0000256" key="3">
    <source>
        <dbReference type="ARBA" id="ARBA00022729"/>
    </source>
</evidence>
<evidence type="ECO:0000256" key="1">
    <source>
        <dbReference type="ARBA" id="ARBA00005695"/>
    </source>
</evidence>
<dbReference type="AlphaFoldDB" id="A0A6J4UIF9"/>
<dbReference type="CDD" id="cd00995">
    <property type="entry name" value="PBP2_NikA_DppA_OppA_like"/>
    <property type="match status" value="1"/>
</dbReference>
<gene>
    <name evidence="6" type="ORF">AVDCRST_MAG19-700</name>
</gene>
<evidence type="ECO:0000259" key="5">
    <source>
        <dbReference type="Pfam" id="PF00496"/>
    </source>
</evidence>
<keyword evidence="2" id="KW-0813">Transport</keyword>
<dbReference type="PIRSF" id="PIRSF002741">
    <property type="entry name" value="MppA"/>
    <property type="match status" value="1"/>
</dbReference>
<dbReference type="Gene3D" id="3.40.190.10">
    <property type="entry name" value="Periplasmic binding protein-like II"/>
    <property type="match status" value="1"/>
</dbReference>
<dbReference type="Gene3D" id="3.10.105.10">
    <property type="entry name" value="Dipeptide-binding Protein, Domain 3"/>
    <property type="match status" value="1"/>
</dbReference>
<dbReference type="PANTHER" id="PTHR30290:SF9">
    <property type="entry name" value="OLIGOPEPTIDE-BINDING PROTEIN APPA"/>
    <property type="match status" value="1"/>
</dbReference>
<dbReference type="InterPro" id="IPR000914">
    <property type="entry name" value="SBP_5_dom"/>
</dbReference>
<feature type="region of interest" description="Disordered" evidence="4">
    <location>
        <begin position="85"/>
        <end position="104"/>
    </location>
</feature>
<feature type="compositionally biased region" description="Low complexity" evidence="4">
    <location>
        <begin position="1"/>
        <end position="11"/>
    </location>
</feature>